<evidence type="ECO:0000313" key="2">
    <source>
        <dbReference type="EMBL" id="OQP52558.1"/>
    </source>
</evidence>
<dbReference type="STRING" id="354355.SAMN05660816_05382"/>
<evidence type="ECO:0000259" key="1">
    <source>
        <dbReference type="Pfam" id="PF16011"/>
    </source>
</evidence>
<evidence type="ECO:0000313" key="3">
    <source>
        <dbReference type="Proteomes" id="UP000192610"/>
    </source>
</evidence>
<sequence length="213" mass="24873">MNFLRVPFLNGIDQHTPLQQISLVLDAAPKQQLVYVPWAEYPYHPEVQFSIAHSSDAVVIKYFVKEKTIRAVNNTLNSPVYNDSCVEFFIGFNNERAYYNFEFNCIGTHLIGYGEEKTNRHLLPHDVSQQIKYKSVLTNDQNQQSIGWELTLLIPVTAFYYHHIQSLKGQHCAANFYKCGDELPEPHFVTWSNIQWPQPNFHLRQFFGTLEFE</sequence>
<protein>
    <recommendedName>
        <fullName evidence="1">Carbohydrate-binding domain-containing protein</fullName>
    </recommendedName>
</protein>
<dbReference type="AlphaFoldDB" id="A0A1V9F2C1"/>
<dbReference type="Proteomes" id="UP000192610">
    <property type="component" value="Unassembled WGS sequence"/>
</dbReference>
<dbReference type="GO" id="GO:0016052">
    <property type="term" value="P:carbohydrate catabolic process"/>
    <property type="evidence" value="ECO:0007669"/>
    <property type="project" value="InterPro"/>
</dbReference>
<dbReference type="CDD" id="cd09620">
    <property type="entry name" value="CBM9_like_3"/>
    <property type="match status" value="1"/>
</dbReference>
<keyword evidence="3" id="KW-1185">Reference proteome</keyword>
<accession>A0A1V9F2C1</accession>
<dbReference type="RefSeq" id="WP_081198033.1">
    <property type="nucleotide sequence ID" value="NZ_FOCZ01000012.1"/>
</dbReference>
<gene>
    <name evidence="2" type="ORF">A4H97_24850</name>
</gene>
<dbReference type="InterPro" id="IPR010502">
    <property type="entry name" value="Carb-bd_dom_fam9"/>
</dbReference>
<dbReference type="OrthoDB" id="9801646at2"/>
<organism evidence="2 3">
    <name type="scientific">Niastella yeongjuensis</name>
    <dbReference type="NCBI Taxonomy" id="354355"/>
    <lineage>
        <taxon>Bacteria</taxon>
        <taxon>Pseudomonadati</taxon>
        <taxon>Bacteroidota</taxon>
        <taxon>Chitinophagia</taxon>
        <taxon>Chitinophagales</taxon>
        <taxon>Chitinophagaceae</taxon>
        <taxon>Niastella</taxon>
    </lineage>
</organism>
<proteinExistence type="predicted"/>
<reference evidence="3" key="1">
    <citation type="submission" date="2016-04" db="EMBL/GenBank/DDBJ databases">
        <authorList>
            <person name="Chen L."/>
            <person name="Zhuang W."/>
            <person name="Wang G."/>
        </authorList>
    </citation>
    <scope>NUCLEOTIDE SEQUENCE [LARGE SCALE GENOMIC DNA]</scope>
    <source>
        <strain evidence="3">17621</strain>
    </source>
</reference>
<feature type="domain" description="Carbohydrate-binding" evidence="1">
    <location>
        <begin position="23"/>
        <end position="212"/>
    </location>
</feature>
<dbReference type="Pfam" id="PF16011">
    <property type="entry name" value="CBM9_2"/>
    <property type="match status" value="1"/>
</dbReference>
<dbReference type="Gene3D" id="2.60.40.1190">
    <property type="match status" value="1"/>
</dbReference>
<dbReference type="GO" id="GO:0030246">
    <property type="term" value="F:carbohydrate binding"/>
    <property type="evidence" value="ECO:0007669"/>
    <property type="project" value="InterPro"/>
</dbReference>
<comment type="caution">
    <text evidence="2">The sequence shown here is derived from an EMBL/GenBank/DDBJ whole genome shotgun (WGS) entry which is preliminary data.</text>
</comment>
<dbReference type="SUPFAM" id="SSF49344">
    <property type="entry name" value="CBD9-like"/>
    <property type="match status" value="1"/>
</dbReference>
<dbReference type="GO" id="GO:0004553">
    <property type="term" value="F:hydrolase activity, hydrolyzing O-glycosyl compounds"/>
    <property type="evidence" value="ECO:0007669"/>
    <property type="project" value="InterPro"/>
</dbReference>
<dbReference type="EMBL" id="LVXG01000008">
    <property type="protein sequence ID" value="OQP52558.1"/>
    <property type="molecule type" value="Genomic_DNA"/>
</dbReference>
<name>A0A1V9F2C1_9BACT</name>